<dbReference type="EMBL" id="CACSIP010000061">
    <property type="protein sequence ID" value="CAA0136132.1"/>
    <property type="molecule type" value="Genomic_DNA"/>
</dbReference>
<evidence type="ECO:0000313" key="3">
    <source>
        <dbReference type="Proteomes" id="UP000430146"/>
    </source>
</evidence>
<protein>
    <recommendedName>
        <fullName evidence="4">Transmembrane protein</fullName>
    </recommendedName>
</protein>
<proteinExistence type="predicted"/>
<keyword evidence="1" id="KW-1133">Transmembrane helix</keyword>
<feature type="transmembrane region" description="Helical" evidence="1">
    <location>
        <begin position="43"/>
        <end position="63"/>
    </location>
</feature>
<keyword evidence="3" id="KW-1185">Reference proteome</keyword>
<organism evidence="2 3">
    <name type="scientific">Mycolicibacterium vanbaalenii</name>
    <name type="common">Mycobacterium vanbaalenii</name>
    <dbReference type="NCBI Taxonomy" id="110539"/>
    <lineage>
        <taxon>Bacteria</taxon>
        <taxon>Bacillati</taxon>
        <taxon>Actinomycetota</taxon>
        <taxon>Actinomycetes</taxon>
        <taxon>Mycobacteriales</taxon>
        <taxon>Mycobacteriaceae</taxon>
        <taxon>Mycolicibacterium</taxon>
    </lineage>
</organism>
<dbReference type="RefSeq" id="WP_159235033.1">
    <property type="nucleotide sequence ID" value="NZ_CACSIP010000061.1"/>
</dbReference>
<evidence type="ECO:0008006" key="4">
    <source>
        <dbReference type="Google" id="ProtNLM"/>
    </source>
</evidence>
<evidence type="ECO:0000313" key="2">
    <source>
        <dbReference type="EMBL" id="CAA0136132.1"/>
    </source>
</evidence>
<keyword evidence="1" id="KW-0472">Membrane</keyword>
<keyword evidence="1" id="KW-0812">Transmembrane</keyword>
<accession>A0A5S9RAF8</accession>
<sequence length="83" mass="9411">MSTLRLYLRIQAMTFVFGIVGPIFLFIYFAAQPDPTLRWMYWWGLFITTADILIALLITDSAVRTDRGNRRTVPSGASQAPKA</sequence>
<dbReference type="Proteomes" id="UP000430146">
    <property type="component" value="Unassembled WGS sequence"/>
</dbReference>
<name>A0A5S9RAF8_MYCVN</name>
<gene>
    <name evidence="2" type="ORF">AELLOGFF_06456</name>
</gene>
<dbReference type="AlphaFoldDB" id="A0A5S9RAF8"/>
<evidence type="ECO:0000256" key="1">
    <source>
        <dbReference type="SAM" id="Phobius"/>
    </source>
</evidence>
<reference evidence="2 3" key="1">
    <citation type="submission" date="2019-11" db="EMBL/GenBank/DDBJ databases">
        <authorList>
            <person name="Holert J."/>
        </authorList>
    </citation>
    <scope>NUCLEOTIDE SEQUENCE [LARGE SCALE GENOMIC DNA]</scope>
    <source>
        <strain evidence="2">BC8_1</strain>
    </source>
</reference>
<dbReference type="OrthoDB" id="4629615at2"/>
<feature type="transmembrane region" description="Helical" evidence="1">
    <location>
        <begin position="12"/>
        <end position="31"/>
    </location>
</feature>